<evidence type="ECO:0000256" key="1">
    <source>
        <dbReference type="SAM" id="SignalP"/>
    </source>
</evidence>
<feature type="signal peptide" evidence="1">
    <location>
        <begin position="1"/>
        <end position="25"/>
    </location>
</feature>
<name>Q1WEW1_9RICK</name>
<protein>
    <submittedName>
        <fullName evidence="3">Major outer membrane protein P28-20</fullName>
    </submittedName>
</protein>
<evidence type="ECO:0000259" key="2">
    <source>
        <dbReference type="Pfam" id="PF01617"/>
    </source>
</evidence>
<organism evidence="3">
    <name type="scientific">Ehrlichia muris</name>
    <dbReference type="NCBI Taxonomy" id="35795"/>
    <lineage>
        <taxon>Bacteria</taxon>
        <taxon>Pseudomonadati</taxon>
        <taxon>Pseudomonadota</taxon>
        <taxon>Alphaproteobacteria</taxon>
        <taxon>Rickettsiales</taxon>
        <taxon>Anaplasmataceae</taxon>
        <taxon>Ehrlichia</taxon>
    </lineage>
</organism>
<proteinExistence type="predicted"/>
<dbReference type="AlphaFoldDB" id="Q1WEW1"/>
<sequence>MNYKKFVIGVALSTLLSFLPYNSFSSINIPEGGNGLYIGTQYRVGVPNFSSFSAQETLPGLTKKIFGLGFTESDITKHGSFKQVYDPTYASNFAGFSGVVGYYVDCFRIEFEGSYENFEPERQWYPEGSQSHKFFALSRDNTMSDNKFIVLENNGVMNKSLNVNFCYDVAQGHVPLAPYACAGIGADYIKFLGISLPKFSYQVKFGVNYPISVNIMLFGGGYYHKVVGNKYGRVEIAYHPSAFSDVPKTTSASATLGTDYFGWEVGMRFAL</sequence>
<evidence type="ECO:0000313" key="3">
    <source>
        <dbReference type="EMBL" id="ABD93660.1"/>
    </source>
</evidence>
<keyword evidence="1" id="KW-0732">Signal</keyword>
<reference evidence="3" key="1">
    <citation type="journal article" date="2005" name="Ann. N. Y. Acad. Sci.">
        <title>Analysis of ehrlichial p28 gene expression in a murine model of persistent infection.</title>
        <authorList>
            <person name="Crocquet-Valdes P.A."/>
            <person name="McBride J.W."/>
            <person name="Feng H.M."/>
            <person name="Ismail N."/>
            <person name="Small M.A."/>
            <person name="Yu X.J."/>
            <person name="Walker D.H."/>
        </authorList>
    </citation>
    <scope>NUCLEOTIDE SEQUENCE</scope>
    <source>
        <strain evidence="3">AS145</strain>
    </source>
</reference>
<dbReference type="Gene3D" id="2.40.160.20">
    <property type="match status" value="1"/>
</dbReference>
<accession>Q1WEW1</accession>
<dbReference type="EMBL" id="DQ335244">
    <property type="protein sequence ID" value="ABD93660.1"/>
    <property type="molecule type" value="Genomic_DNA"/>
</dbReference>
<dbReference type="SUPFAM" id="SSF56925">
    <property type="entry name" value="OMPA-like"/>
    <property type="match status" value="1"/>
</dbReference>
<dbReference type="InterPro" id="IPR002566">
    <property type="entry name" value="Msp4_OMP-like"/>
</dbReference>
<feature type="domain" description="Msp4/OMP-like" evidence="2">
    <location>
        <begin position="33"/>
        <end position="270"/>
    </location>
</feature>
<dbReference type="InterPro" id="IPR011250">
    <property type="entry name" value="OMP/PagP_B-barrel"/>
</dbReference>
<dbReference type="Pfam" id="PF01617">
    <property type="entry name" value="Surface_Ag_2"/>
    <property type="match status" value="1"/>
</dbReference>
<feature type="chain" id="PRO_5004197148" evidence="1">
    <location>
        <begin position="26"/>
        <end position="271"/>
    </location>
</feature>